<proteinExistence type="predicted"/>
<gene>
    <name evidence="1" type="ORF">SNAT2548_LOCUS18470</name>
</gene>
<accession>A0A812PP43</accession>
<comment type="caution">
    <text evidence="1">The sequence shown here is derived from an EMBL/GenBank/DDBJ whole genome shotgun (WGS) entry which is preliminary data.</text>
</comment>
<evidence type="ECO:0000313" key="2">
    <source>
        <dbReference type="Proteomes" id="UP000604046"/>
    </source>
</evidence>
<dbReference type="Proteomes" id="UP000604046">
    <property type="component" value="Unassembled WGS sequence"/>
</dbReference>
<evidence type="ECO:0000313" key="1">
    <source>
        <dbReference type="EMBL" id="CAE7350727.1"/>
    </source>
</evidence>
<sequence length="108" mass="12185">MQSTDCIVPSDEQLEARFRLNMSWQNVTGFEFAVSLWVDGSSLRCSATSHPALRQVQRCPSSYSFKKASTEWSNMVYPGWGEDWVKAVVKCDGIIFSPVFAVRPPYPS</sequence>
<keyword evidence="2" id="KW-1185">Reference proteome</keyword>
<dbReference type="AlphaFoldDB" id="A0A812PP43"/>
<protein>
    <submittedName>
        <fullName evidence="1">Uncharacterized protein</fullName>
    </submittedName>
</protein>
<name>A0A812PP43_9DINO</name>
<organism evidence="1 2">
    <name type="scientific">Symbiodinium natans</name>
    <dbReference type="NCBI Taxonomy" id="878477"/>
    <lineage>
        <taxon>Eukaryota</taxon>
        <taxon>Sar</taxon>
        <taxon>Alveolata</taxon>
        <taxon>Dinophyceae</taxon>
        <taxon>Suessiales</taxon>
        <taxon>Symbiodiniaceae</taxon>
        <taxon>Symbiodinium</taxon>
    </lineage>
</organism>
<dbReference type="EMBL" id="CAJNDS010002146">
    <property type="protein sequence ID" value="CAE7350727.1"/>
    <property type="molecule type" value="Genomic_DNA"/>
</dbReference>
<reference evidence="1" key="1">
    <citation type="submission" date="2021-02" db="EMBL/GenBank/DDBJ databases">
        <authorList>
            <person name="Dougan E. K."/>
            <person name="Rhodes N."/>
            <person name="Thang M."/>
            <person name="Chan C."/>
        </authorList>
    </citation>
    <scope>NUCLEOTIDE SEQUENCE</scope>
</reference>